<keyword evidence="4" id="KW-1185">Reference proteome</keyword>
<dbReference type="Proteomes" id="UP000266313">
    <property type="component" value="Chromosome"/>
</dbReference>
<dbReference type="KEGG" id="mmai:sS8_4587"/>
<dbReference type="AlphaFoldDB" id="A0A250KY22"/>
<evidence type="ECO:0000256" key="1">
    <source>
        <dbReference type="SAM" id="Phobius"/>
    </source>
</evidence>
<sequence length="145" mass="15642">MTVPWKGANVQYKRMLVLLATLVLTGCAVSPAQHPQALPAYRLSEKLFEQGPYGRNGIVCTPTAVVGHLVGGGTALAVLPLYLVGGPIDYFITPKPRSEHPPPIASALSNVSWFFGTFAGLIAGTPFLPFSYLADQRQCERIILY</sequence>
<keyword evidence="1" id="KW-1133">Transmembrane helix</keyword>
<feature type="signal peptide" evidence="2">
    <location>
        <begin position="1"/>
        <end position="32"/>
    </location>
</feature>
<accession>A0A250KY22</accession>
<dbReference type="RefSeq" id="WP_145986651.1">
    <property type="nucleotide sequence ID" value="NZ_AP017928.1"/>
</dbReference>
<name>A0A250KY22_9GAMM</name>
<dbReference type="PROSITE" id="PS51257">
    <property type="entry name" value="PROKAR_LIPOPROTEIN"/>
    <property type="match status" value="1"/>
</dbReference>
<keyword evidence="1" id="KW-0812">Transmembrane</keyword>
<proteinExistence type="predicted"/>
<keyword evidence="2" id="KW-0732">Signal</keyword>
<dbReference type="OrthoDB" id="5568368at2"/>
<feature type="transmembrane region" description="Helical" evidence="1">
    <location>
        <begin position="111"/>
        <end position="134"/>
    </location>
</feature>
<dbReference type="EMBL" id="AP017928">
    <property type="protein sequence ID" value="BBA36517.1"/>
    <property type="molecule type" value="Genomic_DNA"/>
</dbReference>
<evidence type="ECO:0000313" key="4">
    <source>
        <dbReference type="Proteomes" id="UP000266313"/>
    </source>
</evidence>
<protein>
    <recommendedName>
        <fullName evidence="5">Lipoprotein</fullName>
    </recommendedName>
</protein>
<feature type="chain" id="PRO_5012445292" description="Lipoprotein" evidence="2">
    <location>
        <begin position="33"/>
        <end position="145"/>
    </location>
</feature>
<evidence type="ECO:0000313" key="3">
    <source>
        <dbReference type="EMBL" id="BBA36517.1"/>
    </source>
</evidence>
<organism evidence="3 4">
    <name type="scientific">Methylocaldum marinum</name>
    <dbReference type="NCBI Taxonomy" id="1432792"/>
    <lineage>
        <taxon>Bacteria</taxon>
        <taxon>Pseudomonadati</taxon>
        <taxon>Pseudomonadota</taxon>
        <taxon>Gammaproteobacteria</taxon>
        <taxon>Methylococcales</taxon>
        <taxon>Methylococcaceae</taxon>
        <taxon>Methylocaldum</taxon>
    </lineage>
</organism>
<evidence type="ECO:0000256" key="2">
    <source>
        <dbReference type="SAM" id="SignalP"/>
    </source>
</evidence>
<evidence type="ECO:0008006" key="5">
    <source>
        <dbReference type="Google" id="ProtNLM"/>
    </source>
</evidence>
<keyword evidence="1" id="KW-0472">Membrane</keyword>
<gene>
    <name evidence="3" type="ORF">sS8_4587</name>
</gene>
<reference evidence="3 4" key="1">
    <citation type="submission" date="2016-12" db="EMBL/GenBank/DDBJ databases">
        <title>Genome sequencing of Methylocaldum marinum.</title>
        <authorList>
            <person name="Takeuchi M."/>
            <person name="Kamagata Y."/>
            <person name="Hiraoka S."/>
            <person name="Oshima K."/>
            <person name="Hattori M."/>
            <person name="Iwasaki W."/>
        </authorList>
    </citation>
    <scope>NUCLEOTIDE SEQUENCE [LARGE SCALE GENOMIC DNA]</scope>
    <source>
        <strain evidence="3 4">S8</strain>
    </source>
</reference>